<dbReference type="KEGG" id="mbu:Mbur_2026"/>
<proteinExistence type="predicted"/>
<reference evidence="3" key="1">
    <citation type="journal article" date="2009" name="ISME J.">
        <title>The genome sequence of the psychrophilic archaeon, Methanococcoides burtonii: the role of genome evolution in cold adaptation.</title>
        <authorList>
            <person name="Allen M.A."/>
            <person name="Lauro F.M."/>
            <person name="Williams T.J."/>
            <person name="Burg D."/>
            <person name="Siddiqui K.S."/>
            <person name="De Francisci D."/>
            <person name="Chong K.W."/>
            <person name="Pilak O."/>
            <person name="Chew H.H."/>
            <person name="De Maere M.Z."/>
            <person name="Ting L."/>
            <person name="Katrib M."/>
            <person name="Ng C."/>
            <person name="Sowers K.R."/>
            <person name="Galperin M.Y."/>
            <person name="Anderson I.J."/>
            <person name="Ivanova N."/>
            <person name="Dalin E."/>
            <person name="Martinez M."/>
            <person name="Lapidus A."/>
            <person name="Hauser L."/>
            <person name="Land M."/>
            <person name="Thomas T."/>
            <person name="Cavicchioli R."/>
        </authorList>
    </citation>
    <scope>NUCLEOTIDE SEQUENCE [LARGE SCALE GENOMIC DNA]</scope>
    <source>
        <strain evidence="3">DSM 6242 / NBRC 107633 / OCM 468 / ACE-M</strain>
    </source>
</reference>
<feature type="transmembrane region" description="Helical" evidence="1">
    <location>
        <begin position="209"/>
        <end position="228"/>
    </location>
</feature>
<dbReference type="GeneID" id="3997408"/>
<evidence type="ECO:0008006" key="4">
    <source>
        <dbReference type="Google" id="ProtNLM"/>
    </source>
</evidence>
<dbReference type="HOGENOM" id="CLU_524420_0_0_2"/>
<keyword evidence="1" id="KW-0812">Transmembrane</keyword>
<feature type="transmembrane region" description="Helical" evidence="1">
    <location>
        <begin position="359"/>
        <end position="379"/>
    </location>
</feature>
<feature type="transmembrane region" description="Helical" evidence="1">
    <location>
        <begin position="154"/>
        <end position="172"/>
    </location>
</feature>
<dbReference type="AlphaFoldDB" id="Q12UH4"/>
<feature type="transmembrane region" description="Helical" evidence="1">
    <location>
        <begin position="332"/>
        <end position="350"/>
    </location>
</feature>
<feature type="transmembrane region" description="Helical" evidence="1">
    <location>
        <begin position="309"/>
        <end position="326"/>
    </location>
</feature>
<evidence type="ECO:0000256" key="1">
    <source>
        <dbReference type="SAM" id="Phobius"/>
    </source>
</evidence>
<evidence type="ECO:0000313" key="3">
    <source>
        <dbReference type="Proteomes" id="UP000001979"/>
    </source>
</evidence>
<dbReference type="STRING" id="259564.Mbur_2026"/>
<name>Q12UH4_METBU</name>
<protein>
    <recommendedName>
        <fullName evidence="4">Glycosyltransferase RgtA/B/C/D-like domain-containing protein</fullName>
    </recommendedName>
</protein>
<keyword evidence="3" id="KW-1185">Reference proteome</keyword>
<keyword evidence="1" id="KW-1133">Transmembrane helix</keyword>
<accession>Q12UH4</accession>
<sequence length="513" mass="59185">MKQSAKVVGIIILFTFICSTIIFNGSIDDFAPKHMASISEITHKGQLPEYSQSPAFYAFGSVIQNIANLSGVDLLYYPLQFFAFSLVFLIFITKILDSYIIASVIVFIEMISGSLGTTKIFFWPHGLGYVLFYLSLYLLLNILKTTNFKKSEHLLLFIVSGSALVFISYNLYAMLVILLLFIFILFNCLKRFVIFTFDQFRNNCFNNTMLNLLLVLIVVQFGLSNFVYKTFIPTLTIIKSVEITGIDKFLKAYFSTGVGGEPITTMLLEFPNLITIISGIKYSVLMISIAMFFYFSFKKIVNKKKFNEIDLFVLSLVFMSVVYSFIRLYLGGIVVSIFYLPGIVCSLWILRYCKSYQKWSIFVILLLLVLTPFYSYTLFSNNLTNKDISKFDYFDAPSDWYFEHSSGHLAVSDEMTKNFILLNIYESSKNSHNISIQELSQQFKILLVEDATSLINLTNKSDLNKYYFINYNFNRMSLQNWIIIKSWHNYKNEIENNILVNNIYDDGGVCVYF</sequence>
<dbReference type="Proteomes" id="UP000001979">
    <property type="component" value="Chromosome"/>
</dbReference>
<evidence type="ECO:0000313" key="2">
    <source>
        <dbReference type="EMBL" id="ABE52902.1"/>
    </source>
</evidence>
<dbReference type="RefSeq" id="WP_011500042.1">
    <property type="nucleotide sequence ID" value="NC_007955.1"/>
</dbReference>
<keyword evidence="1" id="KW-0472">Membrane</keyword>
<feature type="transmembrane region" description="Helical" evidence="1">
    <location>
        <begin position="122"/>
        <end position="142"/>
    </location>
</feature>
<feature type="transmembrane region" description="Helical" evidence="1">
    <location>
        <begin position="7"/>
        <end position="27"/>
    </location>
</feature>
<feature type="transmembrane region" description="Helical" evidence="1">
    <location>
        <begin position="273"/>
        <end position="297"/>
    </location>
</feature>
<gene>
    <name evidence="2" type="ordered locus">Mbur_2026</name>
</gene>
<dbReference type="OrthoDB" id="148396at2157"/>
<dbReference type="EMBL" id="CP000300">
    <property type="protein sequence ID" value="ABE52902.1"/>
    <property type="molecule type" value="Genomic_DNA"/>
</dbReference>
<organism evidence="2 3">
    <name type="scientific">Methanococcoides burtonii (strain DSM 6242 / NBRC 107633 / OCM 468 / ACE-M)</name>
    <dbReference type="NCBI Taxonomy" id="259564"/>
    <lineage>
        <taxon>Archaea</taxon>
        <taxon>Methanobacteriati</taxon>
        <taxon>Methanobacteriota</taxon>
        <taxon>Stenosarchaea group</taxon>
        <taxon>Methanomicrobia</taxon>
        <taxon>Methanosarcinales</taxon>
        <taxon>Methanosarcinaceae</taxon>
        <taxon>Methanococcoides</taxon>
    </lineage>
</organism>